<proteinExistence type="predicted"/>
<reference evidence="2 3" key="1">
    <citation type="submission" date="2020-05" db="EMBL/GenBank/DDBJ databases">
        <title>Draft genome sequence of Desulfovibrio psychrotolerans JS1T.</title>
        <authorList>
            <person name="Ueno A."/>
            <person name="Tamazawa S."/>
            <person name="Tamamura S."/>
            <person name="Murakami T."/>
            <person name="Kiyama T."/>
            <person name="Inomata H."/>
            <person name="Amano Y."/>
            <person name="Miyakawa K."/>
            <person name="Tamaki H."/>
            <person name="Naganuma T."/>
            <person name="Kaneko K."/>
        </authorList>
    </citation>
    <scope>NUCLEOTIDE SEQUENCE [LARGE SCALE GENOMIC DNA]</scope>
    <source>
        <strain evidence="2 3">JS1</strain>
    </source>
</reference>
<gene>
    <name evidence="2" type="ORF">DSM19430T_26930</name>
</gene>
<keyword evidence="3" id="KW-1185">Reference proteome</keyword>
<evidence type="ECO:0000313" key="2">
    <source>
        <dbReference type="EMBL" id="GFM38009.1"/>
    </source>
</evidence>
<dbReference type="AlphaFoldDB" id="A0A7J0BWC2"/>
<dbReference type="Pfam" id="PF04865">
    <property type="entry name" value="Baseplate_J"/>
    <property type="match status" value="1"/>
</dbReference>
<dbReference type="Proteomes" id="UP000503820">
    <property type="component" value="Unassembled WGS sequence"/>
</dbReference>
<evidence type="ECO:0000313" key="3">
    <source>
        <dbReference type="Proteomes" id="UP000503820"/>
    </source>
</evidence>
<dbReference type="RefSeq" id="WP_174410618.1">
    <property type="nucleotide sequence ID" value="NZ_BLVP01000010.1"/>
</dbReference>
<comment type="caution">
    <text evidence="2">The sequence shown here is derived from an EMBL/GenBank/DDBJ whole genome shotgun (WGS) entry which is preliminary data.</text>
</comment>
<protein>
    <recommendedName>
        <fullName evidence="1">Baseplate protein J-like barrel domain-containing protein</fullName>
    </recommendedName>
</protein>
<dbReference type="InterPro" id="IPR006949">
    <property type="entry name" value="Barrel_Baseplate_J-like"/>
</dbReference>
<evidence type="ECO:0000259" key="1">
    <source>
        <dbReference type="Pfam" id="PF04865"/>
    </source>
</evidence>
<organism evidence="2 3">
    <name type="scientific">Desulfovibrio psychrotolerans</name>
    <dbReference type="NCBI Taxonomy" id="415242"/>
    <lineage>
        <taxon>Bacteria</taxon>
        <taxon>Pseudomonadati</taxon>
        <taxon>Thermodesulfobacteriota</taxon>
        <taxon>Desulfovibrionia</taxon>
        <taxon>Desulfovibrionales</taxon>
        <taxon>Desulfovibrionaceae</taxon>
        <taxon>Desulfovibrio</taxon>
    </lineage>
</organism>
<feature type="domain" description="Baseplate protein J-like barrel" evidence="1">
    <location>
        <begin position="100"/>
        <end position="178"/>
    </location>
</feature>
<dbReference type="EMBL" id="BLVP01000010">
    <property type="protein sequence ID" value="GFM38009.1"/>
    <property type="molecule type" value="Genomic_DNA"/>
</dbReference>
<sequence>MAARAYIDETGFHAPSYPEVLEDLQAAHRAIFGNDVYLEPDSQEGQMLAVFALRIYDCYTLAGSVYNAYSPQTAQGAGLSRSVKINGLQRRPASYSSVDLRIIGQVGTIITNGIAKDSAGQNWLLPVTVTIPQGGEITVTAQAEKTGDVRAAAGEITVIATPTRGWQQVSNPAAAIAGAPVETDAALRRRQTISTALPSLTVFEGTLGAVASLPGVTRSRGYENDSDAVDANGMPPHSICLVVERGDATAIATAIAAKKTPGTSTYGDVAVQVQDSYGSPLLIRFYRPQLPRTIVDIEIRPLSGYLAVTADAIKAGVADYINALRIGDDLLLSKLYTPVNAADGSARTFDILSLRVATEGNDLAASNIVVPFNAALACAVDDVTVTVVEA</sequence>
<accession>A0A7J0BWC2</accession>
<name>A0A7J0BWC2_9BACT</name>